<evidence type="ECO:0000313" key="2">
    <source>
        <dbReference type="Proteomes" id="UP000012651"/>
    </source>
</evidence>
<dbReference type="AlphaFoldDB" id="N2BQT7"/>
<proteinExistence type="predicted"/>
<dbReference type="HOGENOM" id="CLU_108800_1_0_11"/>
<dbReference type="EMBL" id="AGXC01000001">
    <property type="protein sequence ID" value="EMZ42636.1"/>
    <property type="molecule type" value="Genomic_DNA"/>
</dbReference>
<comment type="caution">
    <text evidence="1">The sequence shown here is derived from an EMBL/GenBank/DDBJ whole genome shotgun (WGS) entry which is preliminary data.</text>
</comment>
<dbReference type="Proteomes" id="UP000012651">
    <property type="component" value="Unassembled WGS sequence"/>
</dbReference>
<dbReference type="PATRIC" id="fig|997872.3.peg.196"/>
<gene>
    <name evidence="1" type="ORF">HMPREF1091_00194</name>
</gene>
<evidence type="ECO:0000313" key="1">
    <source>
        <dbReference type="EMBL" id="EMZ42636.1"/>
    </source>
</evidence>
<accession>N2BQT7</accession>
<organism evidence="1 2">
    <name type="scientific">Atopobium minutum 10063974</name>
    <dbReference type="NCBI Taxonomy" id="997872"/>
    <lineage>
        <taxon>Bacteria</taxon>
        <taxon>Bacillati</taxon>
        <taxon>Actinomycetota</taxon>
        <taxon>Coriobacteriia</taxon>
        <taxon>Coriobacteriales</taxon>
        <taxon>Atopobiaceae</taxon>
        <taxon>Atopobium</taxon>
    </lineage>
</organism>
<dbReference type="OrthoDB" id="1758052at2"/>
<sequence length="198" mass="22771">MDWLTRPLPDTVEIAGQHVKIRTGWRRAVRSYILQSSNEDGLNLTDATALLTSWFARNGQIPQIVKDNPYMALSAAYDWRDSAFGQAMPYGDGSSDNTSKKTFDWEADSGIVRIDFKHIYGIDISVYQAHWYEFALLFSGMCAMDTLTSNAMQARRPLPSDAADYERKQHRALERAWSLPLTEYERVKMHNARILEEW</sequence>
<keyword evidence="2" id="KW-1185">Reference proteome</keyword>
<name>N2BQT7_9ACTN</name>
<protein>
    <recommendedName>
        <fullName evidence="3">Bacteriophage Gp15 protein</fullName>
    </recommendedName>
</protein>
<evidence type="ECO:0008006" key="3">
    <source>
        <dbReference type="Google" id="ProtNLM"/>
    </source>
</evidence>
<reference evidence="1 2" key="1">
    <citation type="submission" date="2013-03" db="EMBL/GenBank/DDBJ databases">
        <title>The Genome Sequence of Atopobium minutum 10063974.</title>
        <authorList>
            <consortium name="The Broad Institute Genome Sequencing Platform"/>
            <person name="Earl A."/>
            <person name="Ward D."/>
            <person name="Feldgarden M."/>
            <person name="Gevers D."/>
            <person name="Lambert T."/>
            <person name="Marvaud J.-C."/>
            <person name="Courvalin P."/>
            <person name="Walker B."/>
            <person name="Young S.K."/>
            <person name="Zeng Q."/>
            <person name="Gargeya S."/>
            <person name="Fitzgerald M."/>
            <person name="Haas B."/>
            <person name="Abouelleil A."/>
            <person name="Alvarado L."/>
            <person name="Arachchi H.M."/>
            <person name="Berlin A.M."/>
            <person name="Chapman S.B."/>
            <person name="Dewar J."/>
            <person name="Goldberg J."/>
            <person name="Griggs A."/>
            <person name="Gujja S."/>
            <person name="Hansen M."/>
            <person name="Howarth C."/>
            <person name="Imamovic A."/>
            <person name="Larimer J."/>
            <person name="McCowan C."/>
            <person name="Murphy C."/>
            <person name="Neiman D."/>
            <person name="Pearson M."/>
            <person name="Priest M."/>
            <person name="Roberts A."/>
            <person name="Saif S."/>
            <person name="Shea T."/>
            <person name="Sisk P."/>
            <person name="Sykes S."/>
            <person name="Wortman J."/>
            <person name="Nusbaum C."/>
            <person name="Birren B."/>
        </authorList>
    </citation>
    <scope>NUCLEOTIDE SEQUENCE [LARGE SCALE GENOMIC DNA]</scope>
    <source>
        <strain evidence="1 2">10063974</strain>
    </source>
</reference>
<dbReference type="RefSeq" id="WP_002562969.1">
    <property type="nucleotide sequence ID" value="NZ_KB822533.1"/>
</dbReference>